<dbReference type="SMART" id="SM00387">
    <property type="entry name" value="HATPase_c"/>
    <property type="match status" value="1"/>
</dbReference>
<comment type="caution">
    <text evidence="4">The sequence shown here is derived from an EMBL/GenBank/DDBJ whole genome shotgun (WGS) entry which is preliminary data.</text>
</comment>
<keyword evidence="4" id="KW-0418">Kinase</keyword>
<dbReference type="GO" id="GO:0004673">
    <property type="term" value="F:protein histidine kinase activity"/>
    <property type="evidence" value="ECO:0007669"/>
    <property type="project" value="UniProtKB-EC"/>
</dbReference>
<dbReference type="InterPro" id="IPR004358">
    <property type="entry name" value="Sig_transdc_His_kin-like_C"/>
</dbReference>
<dbReference type="Pfam" id="PF02518">
    <property type="entry name" value="HATPase_c"/>
    <property type="match status" value="1"/>
</dbReference>
<reference evidence="4 5" key="2">
    <citation type="submission" date="2014-09" db="EMBL/GenBank/DDBJ databases">
        <authorList>
            <consortium name="NBRP consortium"/>
            <person name="Sawabe T."/>
            <person name="Meirelles P."/>
            <person name="Nakanishi M."/>
            <person name="Sayaka M."/>
            <person name="Hattori M."/>
            <person name="Ohkuma M."/>
        </authorList>
    </citation>
    <scope>NUCLEOTIDE SEQUENCE [LARGE SCALE GENOMIC DNA]</scope>
    <source>
        <strain evidence="4 5">JCM 19240</strain>
    </source>
</reference>
<dbReference type="Proteomes" id="UP000029224">
    <property type="component" value="Unassembled WGS sequence"/>
</dbReference>
<evidence type="ECO:0000256" key="1">
    <source>
        <dbReference type="ARBA" id="ARBA00000085"/>
    </source>
</evidence>
<proteinExistence type="predicted"/>
<evidence type="ECO:0000313" key="4">
    <source>
        <dbReference type="EMBL" id="GAL33758.1"/>
    </source>
</evidence>
<comment type="catalytic activity">
    <reaction evidence="1">
        <text>ATP + protein L-histidine = ADP + protein N-phospho-L-histidine.</text>
        <dbReference type="EC" id="2.7.13.3"/>
    </reaction>
</comment>
<evidence type="ECO:0000313" key="5">
    <source>
        <dbReference type="Proteomes" id="UP000029224"/>
    </source>
</evidence>
<keyword evidence="4" id="KW-0808">Transferase</keyword>
<dbReference type="EMBL" id="BBMT01000003">
    <property type="protein sequence ID" value="GAL33758.1"/>
    <property type="molecule type" value="Genomic_DNA"/>
</dbReference>
<dbReference type="InterPro" id="IPR003594">
    <property type="entry name" value="HATPase_dom"/>
</dbReference>
<dbReference type="PANTHER" id="PTHR43065">
    <property type="entry name" value="SENSOR HISTIDINE KINASE"/>
    <property type="match status" value="1"/>
</dbReference>
<dbReference type="EC" id="2.7.13.3" evidence="2"/>
<dbReference type="OrthoDB" id="1931120at2"/>
<dbReference type="InterPro" id="IPR036890">
    <property type="entry name" value="HATPase_C_sf"/>
</dbReference>
<sequence length="128" mass="14173">MIDIPDALKLETIPGAVEQIFTNFINNSCQHGFKESQESHNLVFIKAFKVDDKVIIDYQDNGVGIDDAIAHQVFTPFYTTSRSQGGTGLGLSIVYNLVTQKLLGDIRIVEQHASIGAHFQIRLPIKTS</sequence>
<evidence type="ECO:0000256" key="2">
    <source>
        <dbReference type="ARBA" id="ARBA00012438"/>
    </source>
</evidence>
<organism evidence="4 5">
    <name type="scientific">Vibrio maritimus</name>
    <dbReference type="NCBI Taxonomy" id="990268"/>
    <lineage>
        <taxon>Bacteria</taxon>
        <taxon>Pseudomonadati</taxon>
        <taxon>Pseudomonadota</taxon>
        <taxon>Gammaproteobacteria</taxon>
        <taxon>Vibrionales</taxon>
        <taxon>Vibrionaceae</taxon>
        <taxon>Vibrio</taxon>
    </lineage>
</organism>
<name>A0A090T3H2_9VIBR</name>
<dbReference type="PRINTS" id="PR00344">
    <property type="entry name" value="BCTRLSENSOR"/>
</dbReference>
<keyword evidence="5" id="KW-1185">Reference proteome</keyword>
<gene>
    <name evidence="4" type="ORF">JCM19240_2454</name>
</gene>
<dbReference type="PROSITE" id="PS50109">
    <property type="entry name" value="HIS_KIN"/>
    <property type="match status" value="1"/>
</dbReference>
<protein>
    <recommendedName>
        <fullName evidence="2">histidine kinase</fullName>
        <ecNumber evidence="2">2.7.13.3</ecNumber>
    </recommendedName>
</protein>
<dbReference type="SUPFAM" id="SSF55874">
    <property type="entry name" value="ATPase domain of HSP90 chaperone/DNA topoisomerase II/histidine kinase"/>
    <property type="match status" value="1"/>
</dbReference>
<evidence type="ECO:0000259" key="3">
    <source>
        <dbReference type="PROSITE" id="PS50109"/>
    </source>
</evidence>
<dbReference type="CDD" id="cd00075">
    <property type="entry name" value="HATPase"/>
    <property type="match status" value="1"/>
</dbReference>
<feature type="domain" description="Histidine kinase" evidence="3">
    <location>
        <begin position="1"/>
        <end position="127"/>
    </location>
</feature>
<reference evidence="4 5" key="1">
    <citation type="submission" date="2014-09" db="EMBL/GenBank/DDBJ databases">
        <title>Vibrio maritimus JCM 19240. (C210) whole genome shotgun sequence.</title>
        <authorList>
            <person name="Sawabe T."/>
            <person name="Meirelles P."/>
            <person name="Nakanishi M."/>
            <person name="Sayaka M."/>
            <person name="Hattori M."/>
            <person name="Ohkuma M."/>
        </authorList>
    </citation>
    <scope>NUCLEOTIDE SEQUENCE [LARGE SCALE GENOMIC DNA]</scope>
    <source>
        <strain evidence="4 5">JCM 19240</strain>
    </source>
</reference>
<dbReference type="AlphaFoldDB" id="A0A090T3H2"/>
<accession>A0A090T3H2</accession>
<dbReference type="Gene3D" id="3.30.565.10">
    <property type="entry name" value="Histidine kinase-like ATPase, C-terminal domain"/>
    <property type="match status" value="1"/>
</dbReference>
<dbReference type="InterPro" id="IPR005467">
    <property type="entry name" value="His_kinase_dom"/>
</dbReference>